<reference evidence="1 2" key="1">
    <citation type="journal article" date="2006" name="PLoS Genet.">
        <title>Comparative genomics of emerging human ehrlichiosis agents.</title>
        <authorList>
            <person name="Dunning Hotopp J.C."/>
            <person name="Lin M."/>
            <person name="Madupu R."/>
            <person name="Crabtree J."/>
            <person name="Angiuoli S.V."/>
            <person name="Eisen J.A."/>
            <person name="Seshadri R."/>
            <person name="Ren Q."/>
            <person name="Wu M."/>
            <person name="Utterback T.R."/>
            <person name="Smith S."/>
            <person name="Lewis M."/>
            <person name="Khouri H."/>
            <person name="Zhang C."/>
            <person name="Niu H."/>
            <person name="Lin Q."/>
            <person name="Ohashi N."/>
            <person name="Zhi N."/>
            <person name="Nelson W."/>
            <person name="Brinkac L.M."/>
            <person name="Dodson R.J."/>
            <person name="Rosovitz M.J."/>
            <person name="Sundaram J."/>
            <person name="Daugherty S.C."/>
            <person name="Davidsen T."/>
            <person name="Durkin A.S."/>
            <person name="Gwinn M."/>
            <person name="Haft D.H."/>
            <person name="Selengut J.D."/>
            <person name="Sullivan S.A."/>
            <person name="Zafar N."/>
            <person name="Zhou L."/>
            <person name="Benahmed F."/>
            <person name="Forberger H."/>
            <person name="Halpin R."/>
            <person name="Mulligan S."/>
            <person name="Robinson J."/>
            <person name="White O."/>
            <person name="Rikihisa Y."/>
            <person name="Tettelin H."/>
        </authorList>
    </citation>
    <scope>NUCLEOTIDE SEQUENCE [LARGE SCALE GENOMIC DNA]</scope>
    <source>
        <strain evidence="2">ATCC CRL-10679 / Arkansas</strain>
    </source>
</reference>
<protein>
    <submittedName>
        <fullName evidence="1">Uncharacterized protein</fullName>
    </submittedName>
</protein>
<evidence type="ECO:0000313" key="2">
    <source>
        <dbReference type="Proteomes" id="UP000008320"/>
    </source>
</evidence>
<dbReference type="KEGG" id="ech:ECH_0990"/>
<dbReference type="AlphaFoldDB" id="Q2GFK6"/>
<organism evidence="1 2">
    <name type="scientific">Ehrlichia chaffeensis (strain ATCC CRL-10679 / Arkansas)</name>
    <dbReference type="NCBI Taxonomy" id="205920"/>
    <lineage>
        <taxon>Bacteria</taxon>
        <taxon>Pseudomonadati</taxon>
        <taxon>Pseudomonadota</taxon>
        <taxon>Alphaproteobacteria</taxon>
        <taxon>Rickettsiales</taxon>
        <taxon>Anaplasmataceae</taxon>
        <taxon>Ehrlichia</taxon>
    </lineage>
</organism>
<dbReference type="HOGENOM" id="CLU_3199197_0_0_5"/>
<accession>Q2GFK6</accession>
<gene>
    <name evidence="1" type="ordered locus">ECH_0990</name>
</gene>
<dbReference type="Proteomes" id="UP000008320">
    <property type="component" value="Chromosome"/>
</dbReference>
<evidence type="ECO:0000313" key="1">
    <source>
        <dbReference type="EMBL" id="ABD44725.1"/>
    </source>
</evidence>
<proteinExistence type="predicted"/>
<keyword evidence="2" id="KW-1185">Reference proteome</keyword>
<sequence>MIFSQKSYENIQSNSTNTTTRIKFITHNFIKYLLNIYIDHIFYNASYILEAS</sequence>
<dbReference type="EMBL" id="CP000236">
    <property type="protein sequence ID" value="ABD44725.1"/>
    <property type="molecule type" value="Genomic_DNA"/>
</dbReference>
<name>Q2GFK6_EHRCR</name>